<keyword evidence="6" id="KW-0966">Cell projection</keyword>
<dbReference type="RefSeq" id="XP_001583309.1">
    <property type="nucleotide sequence ID" value="XM_001583259.1"/>
</dbReference>
<dbReference type="Pfam" id="PF06565">
    <property type="entry name" value="DM10_dom"/>
    <property type="match status" value="1"/>
</dbReference>
<dbReference type="VEuPathDB" id="TrichDB:TVAG_378020"/>
<evidence type="ECO:0000256" key="1">
    <source>
        <dbReference type="ARBA" id="ARBA00004138"/>
    </source>
</evidence>
<evidence type="ECO:0000256" key="3">
    <source>
        <dbReference type="ARBA" id="ARBA00022490"/>
    </source>
</evidence>
<dbReference type="EMBL" id="DS113184">
    <property type="protein sequence ID" value="EAY22323.1"/>
    <property type="molecule type" value="Genomic_DNA"/>
</dbReference>
<evidence type="ECO:0000256" key="6">
    <source>
        <dbReference type="ARBA" id="ARBA00023273"/>
    </source>
</evidence>
<name>A2DAZ3_TRIV3</name>
<gene>
    <name evidence="8" type="ORF">TVAG_378020</name>
</gene>
<keyword evidence="4" id="KW-0677">Repeat</keyword>
<keyword evidence="5" id="KW-0206">Cytoskeleton</keyword>
<evidence type="ECO:0000313" key="8">
    <source>
        <dbReference type="EMBL" id="EAY22323.1"/>
    </source>
</evidence>
<dbReference type="STRING" id="5722.A2DAZ3"/>
<evidence type="ECO:0000256" key="5">
    <source>
        <dbReference type="ARBA" id="ARBA00023212"/>
    </source>
</evidence>
<dbReference type="PANTHER" id="PTHR12086">
    <property type="entry name" value="EF-HAND DOMAIN C-TERMINAL CONTAINING PROTEIN"/>
    <property type="match status" value="1"/>
</dbReference>
<comment type="subcellular location">
    <subcellularLocation>
        <location evidence="1">Cell projection</location>
        <location evidence="1">Cilium</location>
    </subcellularLocation>
    <subcellularLocation>
        <location evidence="2">Cytoplasm</location>
        <location evidence="2">Cytoskeleton</location>
    </subcellularLocation>
</comment>
<reference evidence="8" key="2">
    <citation type="journal article" date="2007" name="Science">
        <title>Draft genome sequence of the sexually transmitted pathogen Trichomonas vaginalis.</title>
        <authorList>
            <person name="Carlton J.M."/>
            <person name="Hirt R.P."/>
            <person name="Silva J.C."/>
            <person name="Delcher A.L."/>
            <person name="Schatz M."/>
            <person name="Zhao Q."/>
            <person name="Wortman J.R."/>
            <person name="Bidwell S.L."/>
            <person name="Alsmark U.C.M."/>
            <person name="Besteiro S."/>
            <person name="Sicheritz-Ponten T."/>
            <person name="Noel C.J."/>
            <person name="Dacks J.B."/>
            <person name="Foster P.G."/>
            <person name="Simillion C."/>
            <person name="Van de Peer Y."/>
            <person name="Miranda-Saavedra D."/>
            <person name="Barton G.J."/>
            <person name="Westrop G.D."/>
            <person name="Mueller S."/>
            <person name="Dessi D."/>
            <person name="Fiori P.L."/>
            <person name="Ren Q."/>
            <person name="Paulsen I."/>
            <person name="Zhang H."/>
            <person name="Bastida-Corcuera F.D."/>
            <person name="Simoes-Barbosa A."/>
            <person name="Brown M.T."/>
            <person name="Hayes R.D."/>
            <person name="Mukherjee M."/>
            <person name="Okumura C.Y."/>
            <person name="Schneider R."/>
            <person name="Smith A.J."/>
            <person name="Vanacova S."/>
            <person name="Villalvazo M."/>
            <person name="Haas B.J."/>
            <person name="Pertea M."/>
            <person name="Feldblyum T.V."/>
            <person name="Utterback T.R."/>
            <person name="Shu C.L."/>
            <person name="Osoegawa K."/>
            <person name="de Jong P.J."/>
            <person name="Hrdy I."/>
            <person name="Horvathova L."/>
            <person name="Zubacova Z."/>
            <person name="Dolezal P."/>
            <person name="Malik S.B."/>
            <person name="Logsdon J.M. Jr."/>
            <person name="Henze K."/>
            <person name="Gupta A."/>
            <person name="Wang C.C."/>
            <person name="Dunne R.L."/>
            <person name="Upcroft J.A."/>
            <person name="Upcroft P."/>
            <person name="White O."/>
            <person name="Salzberg S.L."/>
            <person name="Tang P."/>
            <person name="Chiu C.-H."/>
            <person name="Lee Y.-S."/>
            <person name="Embley T.M."/>
            <person name="Coombs G.H."/>
            <person name="Mottram J.C."/>
            <person name="Tachezy J."/>
            <person name="Fraser-Liggett C.M."/>
            <person name="Johnson P.J."/>
        </authorList>
    </citation>
    <scope>NUCLEOTIDE SEQUENCE [LARGE SCALE GENOMIC DNA]</scope>
    <source>
        <strain evidence="8">G3</strain>
    </source>
</reference>
<dbReference type="Proteomes" id="UP000001542">
    <property type="component" value="Unassembled WGS sequence"/>
</dbReference>
<proteinExistence type="predicted"/>
<dbReference type="GO" id="GO:0005929">
    <property type="term" value="C:cilium"/>
    <property type="evidence" value="ECO:0007669"/>
    <property type="project" value="UniProtKB-SubCell"/>
</dbReference>
<dbReference type="GO" id="GO:0005856">
    <property type="term" value="C:cytoskeleton"/>
    <property type="evidence" value="ECO:0007669"/>
    <property type="project" value="UniProtKB-SubCell"/>
</dbReference>
<dbReference type="SMART" id="SM00676">
    <property type="entry name" value="DM10"/>
    <property type="match status" value="1"/>
</dbReference>
<dbReference type="PANTHER" id="PTHR12086:SF9">
    <property type="entry name" value="EF-HAND DOMAIN-CONTAINING PROTEIN 1"/>
    <property type="match status" value="1"/>
</dbReference>
<reference evidence="8" key="1">
    <citation type="submission" date="2006-10" db="EMBL/GenBank/DDBJ databases">
        <authorList>
            <person name="Amadeo P."/>
            <person name="Zhao Q."/>
            <person name="Wortman J."/>
            <person name="Fraser-Liggett C."/>
            <person name="Carlton J."/>
        </authorList>
    </citation>
    <scope>NUCLEOTIDE SEQUENCE</scope>
    <source>
        <strain evidence="8">G3</strain>
    </source>
</reference>
<dbReference type="VEuPathDB" id="TrichDB:TVAGG3_0518040"/>
<evidence type="ECO:0000259" key="7">
    <source>
        <dbReference type="PROSITE" id="PS51336"/>
    </source>
</evidence>
<keyword evidence="3" id="KW-0963">Cytoplasm</keyword>
<protein>
    <recommendedName>
        <fullName evidence="7">DM10 domain-containing protein</fullName>
    </recommendedName>
</protein>
<dbReference type="PROSITE" id="PS51336">
    <property type="entry name" value="DM10"/>
    <property type="match status" value="1"/>
</dbReference>
<keyword evidence="9" id="KW-1185">Reference proteome</keyword>
<dbReference type="SMR" id="A2DAZ3"/>
<dbReference type="InParanoid" id="A2DAZ3"/>
<evidence type="ECO:0000256" key="2">
    <source>
        <dbReference type="ARBA" id="ARBA00004245"/>
    </source>
</evidence>
<evidence type="ECO:0000256" key="4">
    <source>
        <dbReference type="ARBA" id="ARBA00022737"/>
    </source>
</evidence>
<evidence type="ECO:0000313" key="9">
    <source>
        <dbReference type="Proteomes" id="UP000001542"/>
    </source>
</evidence>
<dbReference type="Gene3D" id="2.30.29.170">
    <property type="match status" value="1"/>
</dbReference>
<organism evidence="8 9">
    <name type="scientific">Trichomonas vaginalis (strain ATCC PRA-98 / G3)</name>
    <dbReference type="NCBI Taxonomy" id="412133"/>
    <lineage>
        <taxon>Eukaryota</taxon>
        <taxon>Metamonada</taxon>
        <taxon>Parabasalia</taxon>
        <taxon>Trichomonadida</taxon>
        <taxon>Trichomonadidae</taxon>
        <taxon>Trichomonas</taxon>
    </lineage>
</organism>
<dbReference type="KEGG" id="tva:5467864"/>
<dbReference type="OrthoDB" id="10255210at2759"/>
<sequence length="186" mass="21199">MQEDTENLVFNAKMITENPEEKARVFSISFNLREKKLSILEGKSSFCISPQRFLSPSTVIDPTTKSPYTESSFYIGSRIIAAGRLFELVDASDYTLSYMEAYPNRFPYTDVDLCFEYLKKVTENVQLKFQDANPAAFGTMPIEQAREVLYSFHPTLPKHASVTLLRRFSAEGRFNYQAVLEGANIC</sequence>
<dbReference type="InterPro" id="IPR006602">
    <property type="entry name" value="DM10_dom"/>
</dbReference>
<dbReference type="AlphaFoldDB" id="A2DAZ3"/>
<dbReference type="OMA" id="AEEPEMN"/>
<accession>A2DAZ3</accession>
<feature type="domain" description="DM10" evidence="7">
    <location>
        <begin position="4"/>
        <end position="103"/>
    </location>
</feature>
<dbReference type="InterPro" id="IPR040193">
    <property type="entry name" value="EFHC1/EFHC2/EFHB"/>
</dbReference>